<dbReference type="PANTHER" id="PTHR30126:SF39">
    <property type="entry name" value="HTH-TYPE TRANSCRIPTIONAL REGULATOR CYSL"/>
    <property type="match status" value="1"/>
</dbReference>
<evidence type="ECO:0000313" key="7">
    <source>
        <dbReference type="Proteomes" id="UP000005845"/>
    </source>
</evidence>
<comment type="similarity">
    <text evidence="1">Belongs to the LysR transcriptional regulatory family.</text>
</comment>
<dbReference type="Pfam" id="PF00126">
    <property type="entry name" value="HTH_1"/>
    <property type="match status" value="1"/>
</dbReference>
<dbReference type="GO" id="GO:0000976">
    <property type="term" value="F:transcription cis-regulatory region binding"/>
    <property type="evidence" value="ECO:0007669"/>
    <property type="project" value="TreeGrafter"/>
</dbReference>
<dbReference type="Proteomes" id="UP000005845">
    <property type="component" value="Unassembled WGS sequence"/>
</dbReference>
<evidence type="ECO:0000256" key="4">
    <source>
        <dbReference type="ARBA" id="ARBA00023163"/>
    </source>
</evidence>
<keyword evidence="2" id="KW-0805">Transcription regulation</keyword>
<protein>
    <submittedName>
        <fullName evidence="6">Putative LysR family transcriptional regulator</fullName>
    </submittedName>
</protein>
<dbReference type="PROSITE" id="PS50931">
    <property type="entry name" value="HTH_LYSR"/>
    <property type="match status" value="1"/>
</dbReference>
<dbReference type="Gene3D" id="1.10.10.10">
    <property type="entry name" value="Winged helix-like DNA-binding domain superfamily/Winged helix DNA-binding domain"/>
    <property type="match status" value="1"/>
</dbReference>
<dbReference type="InterPro" id="IPR005119">
    <property type="entry name" value="LysR_subst-bd"/>
</dbReference>
<name>H5U5V3_9ACTN</name>
<dbReference type="Gene3D" id="3.40.190.10">
    <property type="entry name" value="Periplasmic binding protein-like II"/>
    <property type="match status" value="2"/>
</dbReference>
<dbReference type="GO" id="GO:0003700">
    <property type="term" value="F:DNA-binding transcription factor activity"/>
    <property type="evidence" value="ECO:0007669"/>
    <property type="project" value="InterPro"/>
</dbReference>
<dbReference type="InterPro" id="IPR000847">
    <property type="entry name" value="LysR_HTH_N"/>
</dbReference>
<dbReference type="PANTHER" id="PTHR30126">
    <property type="entry name" value="HTH-TYPE TRANSCRIPTIONAL REGULATOR"/>
    <property type="match status" value="1"/>
</dbReference>
<organism evidence="6 7">
    <name type="scientific">Gordonia sputi NBRC 100414</name>
    <dbReference type="NCBI Taxonomy" id="1089453"/>
    <lineage>
        <taxon>Bacteria</taxon>
        <taxon>Bacillati</taxon>
        <taxon>Actinomycetota</taxon>
        <taxon>Actinomycetes</taxon>
        <taxon>Mycobacteriales</taxon>
        <taxon>Gordoniaceae</taxon>
        <taxon>Gordonia</taxon>
    </lineage>
</organism>
<dbReference type="PRINTS" id="PR00039">
    <property type="entry name" value="HTHLYSR"/>
</dbReference>
<dbReference type="eggNOG" id="COG0583">
    <property type="taxonomic scope" value="Bacteria"/>
</dbReference>
<feature type="domain" description="HTH lysR-type" evidence="5">
    <location>
        <begin position="13"/>
        <end position="70"/>
    </location>
</feature>
<gene>
    <name evidence="6" type="ORF">GOSPT_119_00620</name>
</gene>
<dbReference type="AlphaFoldDB" id="H5U5V3"/>
<accession>H5U5V3</accession>
<evidence type="ECO:0000313" key="6">
    <source>
        <dbReference type="EMBL" id="GAB41111.1"/>
    </source>
</evidence>
<dbReference type="SUPFAM" id="SSF53850">
    <property type="entry name" value="Periplasmic binding protein-like II"/>
    <property type="match status" value="1"/>
</dbReference>
<evidence type="ECO:0000256" key="2">
    <source>
        <dbReference type="ARBA" id="ARBA00023015"/>
    </source>
</evidence>
<keyword evidence="3" id="KW-0238">DNA-binding</keyword>
<keyword evidence="4" id="KW-0804">Transcription</keyword>
<comment type="caution">
    <text evidence="6">The sequence shown here is derived from an EMBL/GenBank/DDBJ whole genome shotgun (WGS) entry which is preliminary data.</text>
</comment>
<dbReference type="SUPFAM" id="SSF46785">
    <property type="entry name" value="Winged helix' DNA-binding domain"/>
    <property type="match status" value="1"/>
</dbReference>
<reference evidence="6 7" key="1">
    <citation type="submission" date="2012-02" db="EMBL/GenBank/DDBJ databases">
        <title>Whole genome shotgun sequence of Gordonia sputi NBRC 100414.</title>
        <authorList>
            <person name="Yoshida I."/>
            <person name="Hosoyama A."/>
            <person name="Tsuchikane K."/>
            <person name="Katsumata H."/>
            <person name="Yamazaki S."/>
            <person name="Fujita N."/>
        </authorList>
    </citation>
    <scope>NUCLEOTIDE SEQUENCE [LARGE SCALE GENOMIC DNA]</scope>
    <source>
        <strain evidence="6 7">NBRC 100414</strain>
    </source>
</reference>
<proteinExistence type="inferred from homology"/>
<dbReference type="InterPro" id="IPR036388">
    <property type="entry name" value="WH-like_DNA-bd_sf"/>
</dbReference>
<dbReference type="EMBL" id="BAFC01000117">
    <property type="protein sequence ID" value="GAB41111.1"/>
    <property type="molecule type" value="Genomic_DNA"/>
</dbReference>
<dbReference type="Pfam" id="PF03466">
    <property type="entry name" value="LysR_substrate"/>
    <property type="match status" value="1"/>
</dbReference>
<evidence type="ECO:0000259" key="5">
    <source>
        <dbReference type="PROSITE" id="PS50931"/>
    </source>
</evidence>
<keyword evidence="7" id="KW-1185">Reference proteome</keyword>
<dbReference type="InterPro" id="IPR036390">
    <property type="entry name" value="WH_DNA-bd_sf"/>
</dbReference>
<sequence>MPNVIAMPARRLPDITALEVVVAVGRLGSMGAAARDLGLSQQAVSSRVRGVEHELGVEIFVRSPAGVEPTENGRLVLEWANALVERAAEFVAGVDTLIGNRHATLVVAASMTVAEYLVPGWLTTLTSRTGARISVRPMNSAEVIETVRSGDADLGFVESPGETADLDAALVATDELYVVAAPGHRWSRTGTVSADELASTPLIQREPGSGTRITYEKALSELGLVAADPLIELRSVTAIRSSVLTSNGVTVLSRLSIADDIAAGRLVRINVDGLSMVRPLRAVWTSHITVRGPARELLDVALASAT</sequence>
<evidence type="ECO:0000256" key="3">
    <source>
        <dbReference type="ARBA" id="ARBA00023125"/>
    </source>
</evidence>
<evidence type="ECO:0000256" key="1">
    <source>
        <dbReference type="ARBA" id="ARBA00009437"/>
    </source>
</evidence>